<evidence type="ECO:0000313" key="3">
    <source>
        <dbReference type="Proteomes" id="UP000504607"/>
    </source>
</evidence>
<evidence type="ECO:0000256" key="1">
    <source>
        <dbReference type="ARBA" id="ARBA00006781"/>
    </source>
</evidence>
<dbReference type="PANTHER" id="PTHR13261:SF0">
    <property type="entry name" value="BRCA2 AND CDKN1A-INTERACTING PROTEIN"/>
    <property type="match status" value="1"/>
</dbReference>
<feature type="region of interest" description="Disordered" evidence="2">
    <location>
        <begin position="155"/>
        <end position="174"/>
    </location>
</feature>
<dbReference type="AlphaFoldDB" id="A0A6I9R5K6"/>
<gene>
    <name evidence="4" type="primary">LOC105043999</name>
</gene>
<dbReference type="GeneID" id="105043999"/>
<dbReference type="InParanoid" id="A0A6I9R5K6"/>
<dbReference type="GO" id="GO:0005634">
    <property type="term" value="C:nucleus"/>
    <property type="evidence" value="ECO:0007669"/>
    <property type="project" value="TreeGrafter"/>
</dbReference>
<sequence length="364" mass="41358">MRGKTRGPLKPRNPWRPSPPESATMGQGRRPAKRRRLSRLPPLLLAFSPFARSILFARSTAPNSTNPDPSPSSRTTEVGIADPKPPKAIKRIESSEDEEEEEVEMVQADFEFFDPKPGDFHGVKLLLQNYLDNKPWDLSGFVDLILEQTTVGTVVKSGDQDEEEEGDDDGGNDDEGLYAVISALNLGRYAGHRCIKELKRFLLEVCSDDSTKKKLKLLLEQQASDVGLLVSQRFVNCPYQLVPPLYDALFDEVSWATEDEPTQELRDSFRFKYYILVARIFESKNVNQYKAKQSQDCDEPVIYIKAEDQIFRELSSLSFTFHLHAEQLVPPELKNYKEMGLVMVVKADDVPKFREKLKSLVVES</sequence>
<feature type="compositionally biased region" description="Low complexity" evidence="2">
    <location>
        <begin position="59"/>
        <end position="76"/>
    </location>
</feature>
<dbReference type="OrthoDB" id="27543at2759"/>
<dbReference type="PANTHER" id="PTHR13261">
    <property type="entry name" value="BRCA2 AND CDKN1A INTERACTING PROTEIN"/>
    <property type="match status" value="1"/>
</dbReference>
<accession>A0A6I9R5K6</accession>
<feature type="region of interest" description="Disordered" evidence="2">
    <location>
        <begin position="1"/>
        <end position="38"/>
    </location>
</feature>
<dbReference type="Proteomes" id="UP000504607">
    <property type="component" value="Chromosome 4"/>
</dbReference>
<dbReference type="Pfam" id="PF13862">
    <property type="entry name" value="BCCIP"/>
    <property type="match status" value="1"/>
</dbReference>
<organism evidence="3 4">
    <name type="scientific">Elaeis guineensis var. tenera</name>
    <name type="common">Oil palm</name>
    <dbReference type="NCBI Taxonomy" id="51953"/>
    <lineage>
        <taxon>Eukaryota</taxon>
        <taxon>Viridiplantae</taxon>
        <taxon>Streptophyta</taxon>
        <taxon>Embryophyta</taxon>
        <taxon>Tracheophyta</taxon>
        <taxon>Spermatophyta</taxon>
        <taxon>Magnoliopsida</taxon>
        <taxon>Liliopsida</taxon>
        <taxon>Arecaceae</taxon>
        <taxon>Arecoideae</taxon>
        <taxon>Cocoseae</taxon>
        <taxon>Elaeidinae</taxon>
        <taxon>Elaeis</taxon>
    </lineage>
</organism>
<name>A0A6I9R5K6_ELAGV</name>
<evidence type="ECO:0000313" key="4">
    <source>
        <dbReference type="RefSeq" id="XP_010920064.2"/>
    </source>
</evidence>
<feature type="region of interest" description="Disordered" evidence="2">
    <location>
        <begin position="59"/>
        <end position="85"/>
    </location>
</feature>
<protein>
    <submittedName>
        <fullName evidence="4">Protein BCCIP homolog</fullName>
    </submittedName>
</protein>
<dbReference type="FunCoup" id="A0A6I9R5K6">
    <property type="interactions" value="2934"/>
</dbReference>
<comment type="similarity">
    <text evidence="1">Belongs to the BCP1 family.</text>
</comment>
<proteinExistence type="inferred from homology"/>
<reference evidence="4" key="1">
    <citation type="submission" date="2025-08" db="UniProtKB">
        <authorList>
            <consortium name="RefSeq"/>
        </authorList>
    </citation>
    <scope>IDENTIFICATION</scope>
</reference>
<feature type="compositionally biased region" description="Acidic residues" evidence="2">
    <location>
        <begin position="160"/>
        <end position="174"/>
    </location>
</feature>
<dbReference type="RefSeq" id="XP_010920064.2">
    <property type="nucleotide sequence ID" value="XM_010921762.3"/>
</dbReference>
<dbReference type="InterPro" id="IPR025602">
    <property type="entry name" value="BCP1_family"/>
</dbReference>
<keyword evidence="3" id="KW-1185">Reference proteome</keyword>
<evidence type="ECO:0000256" key="2">
    <source>
        <dbReference type="SAM" id="MobiDB-lite"/>
    </source>
</evidence>
<dbReference type="KEGG" id="egu:105043999"/>